<feature type="domain" description="Ig-like" evidence="23">
    <location>
        <begin position="24"/>
        <end position="124"/>
    </location>
</feature>
<dbReference type="InterPro" id="IPR013106">
    <property type="entry name" value="Ig_V-set"/>
</dbReference>
<keyword evidence="12 21" id="KW-0472">Membrane</keyword>
<reference evidence="24" key="2">
    <citation type="submission" date="2025-09" db="UniProtKB">
        <authorList>
            <consortium name="Ensembl"/>
        </authorList>
    </citation>
    <scope>IDENTIFICATION</scope>
</reference>
<evidence type="ECO:0000313" key="25">
    <source>
        <dbReference type="Proteomes" id="UP000694546"/>
    </source>
</evidence>
<evidence type="ECO:0000313" key="24">
    <source>
        <dbReference type="Ensembl" id="ENSGMOP00000012711.2"/>
    </source>
</evidence>
<comment type="subunit">
    <text evidence="19">A voltage-gated sodium (Nav) channel consists of an ion-conducting pore-forming alpha subunit functional on its own that is regulated by one or more beta subunits. Forms homodimers and homotrimers. SCN3B is non-covalently associated with alpha subunits and induces the formation of alpha subunit oligomers, including trimers. Interacts with SCN5A/Nav1.5; regulatory subunit of SCN5A/Nav1.5. Interacts with SCN7A/Nav2.1; probable regulatory subunit of SCN7A/Nav2.1. Interacts with SCN10A; regulatory subunit of SCN10A/Nav1.8. Interacts with NFASC; probably involved in targeting the sodium channels to the nodes of Ranvier.</text>
</comment>
<keyword evidence="9 21" id="KW-1133">Transmembrane helix</keyword>
<evidence type="ECO:0000256" key="4">
    <source>
        <dbReference type="ARBA" id="ARBA00022461"/>
    </source>
</evidence>
<dbReference type="AlphaFoldDB" id="A0A8C4ZGD2"/>
<evidence type="ECO:0000256" key="3">
    <source>
        <dbReference type="ARBA" id="ARBA00022448"/>
    </source>
</evidence>
<evidence type="ECO:0000256" key="18">
    <source>
        <dbReference type="ARBA" id="ARBA00044530"/>
    </source>
</evidence>
<evidence type="ECO:0000256" key="19">
    <source>
        <dbReference type="ARBA" id="ARBA00049669"/>
    </source>
</evidence>
<evidence type="ECO:0000256" key="15">
    <source>
        <dbReference type="ARBA" id="ARBA00023201"/>
    </source>
</evidence>
<dbReference type="GeneTree" id="ENSGT00390000018560"/>
<dbReference type="GO" id="GO:0001518">
    <property type="term" value="C:voltage-gated sodium channel complex"/>
    <property type="evidence" value="ECO:0007669"/>
    <property type="project" value="InterPro"/>
</dbReference>
<dbReference type="Proteomes" id="UP000694546">
    <property type="component" value="Chromosome 16"/>
</dbReference>
<keyword evidence="14" id="KW-0325">Glycoprotein</keyword>
<dbReference type="PANTHER" id="PTHR10546:SF1">
    <property type="entry name" value="SODIUM CHANNEL SUBUNIT BETA-3"/>
    <property type="match status" value="1"/>
</dbReference>
<dbReference type="Pfam" id="PF07686">
    <property type="entry name" value="V-set"/>
    <property type="match status" value="1"/>
</dbReference>
<keyword evidence="16" id="KW-0407">Ion channel</keyword>
<dbReference type="Gene3D" id="2.60.40.10">
    <property type="entry name" value="Immunoglobulins"/>
    <property type="match status" value="1"/>
</dbReference>
<comment type="similarity">
    <text evidence="2">Belongs to the sodium channel auxiliary subunit SCN3B (TC 8.A.17) family.</text>
</comment>
<dbReference type="PROSITE" id="PS50835">
    <property type="entry name" value="IG_LIKE"/>
    <property type="match status" value="1"/>
</dbReference>
<keyword evidence="5" id="KW-1003">Cell membrane</keyword>
<evidence type="ECO:0000256" key="20">
    <source>
        <dbReference type="SAM" id="MobiDB-lite"/>
    </source>
</evidence>
<evidence type="ECO:0000256" key="13">
    <source>
        <dbReference type="ARBA" id="ARBA00023157"/>
    </source>
</evidence>
<feature type="signal peptide" evidence="22">
    <location>
        <begin position="1"/>
        <end position="24"/>
    </location>
</feature>
<gene>
    <name evidence="24" type="primary">scn3b</name>
</gene>
<feature type="region of interest" description="Disordered" evidence="20">
    <location>
        <begin position="200"/>
        <end position="220"/>
    </location>
</feature>
<keyword evidence="4" id="KW-0894">Sodium channel</keyword>
<evidence type="ECO:0000256" key="10">
    <source>
        <dbReference type="ARBA" id="ARBA00023053"/>
    </source>
</evidence>
<keyword evidence="10" id="KW-0915">Sodium</keyword>
<keyword evidence="17" id="KW-0393">Immunoglobulin domain</keyword>
<dbReference type="SMART" id="SM00409">
    <property type="entry name" value="IG"/>
    <property type="match status" value="1"/>
</dbReference>
<evidence type="ECO:0000256" key="16">
    <source>
        <dbReference type="ARBA" id="ARBA00023303"/>
    </source>
</evidence>
<evidence type="ECO:0000256" key="5">
    <source>
        <dbReference type="ARBA" id="ARBA00022475"/>
    </source>
</evidence>
<evidence type="ECO:0000256" key="9">
    <source>
        <dbReference type="ARBA" id="ARBA00022989"/>
    </source>
</evidence>
<keyword evidence="3" id="KW-0813">Transport</keyword>
<evidence type="ECO:0000256" key="11">
    <source>
        <dbReference type="ARBA" id="ARBA00023065"/>
    </source>
</evidence>
<dbReference type="FunFam" id="2.60.40.10:FF:000375">
    <property type="entry name" value="Sodium channel beta 1 subunit"/>
    <property type="match status" value="1"/>
</dbReference>
<accession>A0A8C4ZGD2</accession>
<feature type="transmembrane region" description="Helical" evidence="21">
    <location>
        <begin position="162"/>
        <end position="183"/>
    </location>
</feature>
<evidence type="ECO:0000256" key="2">
    <source>
        <dbReference type="ARBA" id="ARBA00010404"/>
    </source>
</evidence>
<dbReference type="GO" id="GO:0019871">
    <property type="term" value="F:sodium channel inhibitor activity"/>
    <property type="evidence" value="ECO:0007669"/>
    <property type="project" value="TreeGrafter"/>
</dbReference>
<evidence type="ECO:0000259" key="23">
    <source>
        <dbReference type="PROSITE" id="PS50835"/>
    </source>
</evidence>
<dbReference type="RefSeq" id="XP_030192958.1">
    <property type="nucleotide sequence ID" value="XM_030337098.1"/>
</dbReference>
<keyword evidence="11" id="KW-0406">Ion transport</keyword>
<name>A0A8C4ZGD2_GADMO</name>
<keyword evidence="13" id="KW-1015">Disulfide bond</keyword>
<dbReference type="GO" id="GO:0086091">
    <property type="term" value="P:regulation of heart rate by cardiac conduction"/>
    <property type="evidence" value="ECO:0007669"/>
    <property type="project" value="TreeGrafter"/>
</dbReference>
<organism evidence="24 25">
    <name type="scientific">Gadus morhua</name>
    <name type="common">Atlantic cod</name>
    <dbReference type="NCBI Taxonomy" id="8049"/>
    <lineage>
        <taxon>Eukaryota</taxon>
        <taxon>Metazoa</taxon>
        <taxon>Chordata</taxon>
        <taxon>Craniata</taxon>
        <taxon>Vertebrata</taxon>
        <taxon>Euteleostomi</taxon>
        <taxon>Actinopterygii</taxon>
        <taxon>Neopterygii</taxon>
        <taxon>Teleostei</taxon>
        <taxon>Neoteleostei</taxon>
        <taxon>Acanthomorphata</taxon>
        <taxon>Zeiogadaria</taxon>
        <taxon>Gadariae</taxon>
        <taxon>Gadiformes</taxon>
        <taxon>Gadoidei</taxon>
        <taxon>Gadidae</taxon>
        <taxon>Gadus</taxon>
    </lineage>
</organism>
<dbReference type="Ensembl" id="ENSGMOT00000013047.2">
    <property type="protein sequence ID" value="ENSGMOP00000012711.2"/>
    <property type="gene ID" value="ENSGMOG00000011892.2"/>
</dbReference>
<keyword evidence="25" id="KW-1185">Reference proteome</keyword>
<evidence type="ECO:0000256" key="14">
    <source>
        <dbReference type="ARBA" id="ARBA00023180"/>
    </source>
</evidence>
<comment type="subcellular location">
    <subcellularLocation>
        <location evidence="1">Cell membrane</location>
        <topology evidence="1">Single-pass type I membrane protein</topology>
    </subcellularLocation>
</comment>
<dbReference type="InterPro" id="IPR007110">
    <property type="entry name" value="Ig-like_dom"/>
</dbReference>
<dbReference type="KEGG" id="gmh:115528790"/>
<evidence type="ECO:0000256" key="12">
    <source>
        <dbReference type="ARBA" id="ARBA00023136"/>
    </source>
</evidence>
<proteinExistence type="inferred from homology"/>
<keyword evidence="8" id="KW-0851">Voltage-gated channel</keyword>
<dbReference type="InterPro" id="IPR027098">
    <property type="entry name" value="Na_channel_b1/b3"/>
</dbReference>
<dbReference type="InterPro" id="IPR013783">
    <property type="entry name" value="Ig-like_fold"/>
</dbReference>
<keyword evidence="6 21" id="KW-0812">Transmembrane</keyword>
<reference evidence="24" key="1">
    <citation type="submission" date="2025-08" db="UniProtKB">
        <authorList>
            <consortium name="Ensembl"/>
        </authorList>
    </citation>
    <scope>IDENTIFICATION</scope>
</reference>
<evidence type="ECO:0000256" key="7">
    <source>
        <dbReference type="ARBA" id="ARBA00022729"/>
    </source>
</evidence>
<evidence type="ECO:0000256" key="6">
    <source>
        <dbReference type="ARBA" id="ARBA00022692"/>
    </source>
</evidence>
<keyword evidence="15" id="KW-0739">Sodium transport</keyword>
<dbReference type="PANTHER" id="PTHR10546">
    <property type="entry name" value="SODIUM CHANNEL SUBUNIT BETA-1 AND 3"/>
    <property type="match status" value="1"/>
</dbReference>
<dbReference type="InterPro" id="IPR036179">
    <property type="entry name" value="Ig-like_dom_sf"/>
</dbReference>
<feature type="chain" id="PRO_5034770948" description="Sodium channel regulatory subunit beta-3" evidence="22">
    <location>
        <begin position="25"/>
        <end position="220"/>
    </location>
</feature>
<dbReference type="CTD" id="55800"/>
<protein>
    <recommendedName>
        <fullName evidence="18">Sodium channel regulatory subunit beta-3</fullName>
    </recommendedName>
</protein>
<dbReference type="GO" id="GO:0044325">
    <property type="term" value="F:transmembrane transporter binding"/>
    <property type="evidence" value="ECO:0007669"/>
    <property type="project" value="TreeGrafter"/>
</dbReference>
<keyword evidence="7 22" id="KW-0732">Signal</keyword>
<evidence type="ECO:0000256" key="1">
    <source>
        <dbReference type="ARBA" id="ARBA00004251"/>
    </source>
</evidence>
<evidence type="ECO:0000256" key="8">
    <source>
        <dbReference type="ARBA" id="ARBA00022882"/>
    </source>
</evidence>
<dbReference type="InterPro" id="IPR003599">
    <property type="entry name" value="Ig_sub"/>
</dbReference>
<dbReference type="OrthoDB" id="9440529at2759"/>
<dbReference type="GO" id="GO:0005272">
    <property type="term" value="F:sodium channel activity"/>
    <property type="evidence" value="ECO:0007669"/>
    <property type="project" value="UniProtKB-KW"/>
</dbReference>
<evidence type="ECO:0000256" key="21">
    <source>
        <dbReference type="SAM" id="Phobius"/>
    </source>
</evidence>
<dbReference type="GO" id="GO:0086005">
    <property type="term" value="P:ventricular cardiac muscle cell action potential"/>
    <property type="evidence" value="ECO:0007669"/>
    <property type="project" value="TreeGrafter"/>
</dbReference>
<dbReference type="GeneID" id="115528790"/>
<sequence>MIGPLSGRLHTLLLLMCAVRFGHAVCVDIPSETEAVVGRAMKLTCIACMTREEVKSLTRVDWFYLTNNDTLLIPIFQYRNGRPKEVEGPWEKRLLWNGSVDLQDLSIWILNVSLNDSGTYRCDVFRQFKFDYFTPSVNKTKVIQLKVYPTAKVNPASLYSEVMMYVLLVFLTLWLLVEMVYCYRKISRADDHTQDPATNYLAIPSEQKDNPAEPVTDVTE</sequence>
<dbReference type="OMA" id="QGSHMKL"/>
<dbReference type="SUPFAM" id="SSF48726">
    <property type="entry name" value="Immunoglobulin"/>
    <property type="match status" value="1"/>
</dbReference>
<evidence type="ECO:0000256" key="22">
    <source>
        <dbReference type="SAM" id="SignalP"/>
    </source>
</evidence>
<evidence type="ECO:0000256" key="17">
    <source>
        <dbReference type="ARBA" id="ARBA00023319"/>
    </source>
</evidence>